<keyword evidence="1" id="KW-0472">Membrane</keyword>
<reference evidence="3 4" key="1">
    <citation type="submission" date="2017-11" db="EMBL/GenBank/DDBJ databases">
        <title>Isolation and Characterization of Family Methanocellaceae Species from Potential Methane Hydrate Area Offshore Southwestern Taiwan.</title>
        <authorList>
            <person name="Zhang W.-L."/>
            <person name="Chen W.-C."/>
            <person name="Lai M.-C."/>
            <person name="Chen S.-C."/>
        </authorList>
    </citation>
    <scope>NUCLEOTIDE SEQUENCE [LARGE SCALE GENOMIC DNA]</scope>
    <source>
        <strain evidence="3 4">CWC-04</strain>
    </source>
</reference>
<protein>
    <recommendedName>
        <fullName evidence="2">CAAX prenyl protease 2/Lysostaphin resistance protein A-like domain-containing protein</fullName>
    </recommendedName>
</protein>
<keyword evidence="4" id="KW-1185">Reference proteome</keyword>
<evidence type="ECO:0000256" key="1">
    <source>
        <dbReference type="SAM" id="Phobius"/>
    </source>
</evidence>
<name>A0AAP2W539_9EURY</name>
<dbReference type="InterPro" id="IPR003675">
    <property type="entry name" value="Rce1/LyrA-like_dom"/>
</dbReference>
<dbReference type="PANTHER" id="PTHR35797">
    <property type="entry name" value="PROTEASE-RELATED"/>
    <property type="match status" value="1"/>
</dbReference>
<gene>
    <name evidence="3" type="ORF">CUJ83_08725</name>
</gene>
<dbReference type="Pfam" id="PF02517">
    <property type="entry name" value="Rce1-like"/>
    <property type="match status" value="1"/>
</dbReference>
<dbReference type="EMBL" id="PGCK01000006">
    <property type="protein sequence ID" value="MCD1295080.1"/>
    <property type="molecule type" value="Genomic_DNA"/>
</dbReference>
<sequence length="154" mass="17081">MYPVNFIFVLLVGGGNEEPGWRGFALPGIQEKYGPLISSLILGPIWLLWRVPLFFSPYTSQSVIPFEWYVPNIIGIAIITTWLYNGTSRSVLLASMLHAGLNALAAFYPCMINIGPFPAYAFLTMGAWIIVTFIFLMDRAALTGLVKTEIKMTG</sequence>
<feature type="transmembrane region" description="Helical" evidence="1">
    <location>
        <begin position="120"/>
        <end position="137"/>
    </location>
</feature>
<keyword evidence="1" id="KW-1133">Transmembrane helix</keyword>
<proteinExistence type="predicted"/>
<keyword evidence="1" id="KW-0812">Transmembrane</keyword>
<accession>A0AAP2W539</accession>
<evidence type="ECO:0000313" key="3">
    <source>
        <dbReference type="EMBL" id="MCD1295080.1"/>
    </source>
</evidence>
<feature type="transmembrane region" description="Helical" evidence="1">
    <location>
        <begin position="36"/>
        <end position="56"/>
    </location>
</feature>
<dbReference type="PANTHER" id="PTHR35797:SF1">
    <property type="entry name" value="PROTEASE"/>
    <property type="match status" value="1"/>
</dbReference>
<comment type="caution">
    <text evidence="3">The sequence shown here is derived from an EMBL/GenBank/DDBJ whole genome shotgun (WGS) entry which is preliminary data.</text>
</comment>
<dbReference type="GO" id="GO:0004175">
    <property type="term" value="F:endopeptidase activity"/>
    <property type="evidence" value="ECO:0007669"/>
    <property type="project" value="UniProtKB-ARBA"/>
</dbReference>
<dbReference type="Proteomes" id="UP001320159">
    <property type="component" value="Unassembled WGS sequence"/>
</dbReference>
<dbReference type="InterPro" id="IPR042150">
    <property type="entry name" value="MmRce1-like"/>
</dbReference>
<feature type="transmembrane region" description="Helical" evidence="1">
    <location>
        <begin position="68"/>
        <end position="84"/>
    </location>
</feature>
<dbReference type="AlphaFoldDB" id="A0AAP2W539"/>
<evidence type="ECO:0000313" key="4">
    <source>
        <dbReference type="Proteomes" id="UP001320159"/>
    </source>
</evidence>
<dbReference type="RefSeq" id="WP_230741924.1">
    <property type="nucleotide sequence ID" value="NZ_PGCK01000006.1"/>
</dbReference>
<dbReference type="GO" id="GO:0080120">
    <property type="term" value="P:CAAX-box protein maturation"/>
    <property type="evidence" value="ECO:0007669"/>
    <property type="project" value="UniProtKB-ARBA"/>
</dbReference>
<organism evidence="3 4">
    <name type="scientific">Methanooceanicella nereidis</name>
    <dbReference type="NCBI Taxonomy" id="2052831"/>
    <lineage>
        <taxon>Archaea</taxon>
        <taxon>Methanobacteriati</taxon>
        <taxon>Methanobacteriota</taxon>
        <taxon>Stenosarchaea group</taxon>
        <taxon>Methanomicrobia</taxon>
        <taxon>Methanocellales</taxon>
        <taxon>Methanocellaceae</taxon>
        <taxon>Methanooceanicella</taxon>
    </lineage>
</organism>
<evidence type="ECO:0000259" key="2">
    <source>
        <dbReference type="Pfam" id="PF02517"/>
    </source>
</evidence>
<feature type="domain" description="CAAX prenyl protease 2/Lysostaphin resistance protein A-like" evidence="2">
    <location>
        <begin position="4"/>
        <end position="104"/>
    </location>
</feature>